<dbReference type="PANTHER" id="PTHR30461:SF23">
    <property type="entry name" value="DNA RECOMBINASE-RELATED"/>
    <property type="match status" value="1"/>
</dbReference>
<feature type="active site" description="O-(5'-phospho-DNA)-serine intermediate" evidence="4 5">
    <location>
        <position position="14"/>
    </location>
</feature>
<dbReference type="Gene3D" id="3.40.50.1390">
    <property type="entry name" value="Resolvase, N-terminal catalytic domain"/>
    <property type="match status" value="1"/>
</dbReference>
<evidence type="ECO:0000313" key="9">
    <source>
        <dbReference type="EMBL" id="SHE62230.1"/>
    </source>
</evidence>
<protein>
    <submittedName>
        <fullName evidence="8">DNA-invertase hin</fullName>
    </submittedName>
    <submittedName>
        <fullName evidence="9">Site-specific DNA recombinase</fullName>
    </submittedName>
</protein>
<keyword evidence="2" id="KW-0238">DNA-binding</keyword>
<dbReference type="Proteomes" id="UP000184204">
    <property type="component" value="Unassembled WGS sequence"/>
</dbReference>
<organism evidence="9 11">
    <name type="scientific">Anaerotignum propionicum DSM 1682</name>
    <dbReference type="NCBI Taxonomy" id="991789"/>
    <lineage>
        <taxon>Bacteria</taxon>
        <taxon>Bacillati</taxon>
        <taxon>Bacillota</taxon>
        <taxon>Clostridia</taxon>
        <taxon>Lachnospirales</taxon>
        <taxon>Anaerotignaceae</taxon>
        <taxon>Anaerotignum</taxon>
    </lineage>
</organism>
<reference evidence="11" key="4">
    <citation type="submission" date="2016-11" db="EMBL/GenBank/DDBJ databases">
        <authorList>
            <person name="Jaros S."/>
            <person name="Januszkiewicz K."/>
            <person name="Wedrychowicz H."/>
        </authorList>
    </citation>
    <scope>NUCLEOTIDE SEQUENCE [LARGE SCALE GENOMIC DNA]</scope>
    <source>
        <strain evidence="11">DSM 1682</strain>
    </source>
</reference>
<evidence type="ECO:0000256" key="3">
    <source>
        <dbReference type="ARBA" id="ARBA00023172"/>
    </source>
</evidence>
<gene>
    <name evidence="8" type="primary">hin_4</name>
    <name evidence="8" type="ORF">CPRO_14560</name>
    <name evidence="9" type="ORF">SAMN02745151_01267</name>
</gene>
<dbReference type="GO" id="GO:0000150">
    <property type="term" value="F:DNA strand exchange activity"/>
    <property type="evidence" value="ECO:0007669"/>
    <property type="project" value="InterPro"/>
</dbReference>
<evidence type="ECO:0000313" key="11">
    <source>
        <dbReference type="Proteomes" id="UP000184204"/>
    </source>
</evidence>
<dbReference type="PROSITE" id="PS51736">
    <property type="entry name" value="RECOMBINASES_3"/>
    <property type="match status" value="1"/>
</dbReference>
<dbReference type="Gene3D" id="3.90.1750.20">
    <property type="entry name" value="Putative Large Serine Recombinase, Chain B, Domain 2"/>
    <property type="match status" value="1"/>
</dbReference>
<dbReference type="EMBL" id="CP014223">
    <property type="protein sequence ID" value="AMJ41049.1"/>
    <property type="molecule type" value="Genomic_DNA"/>
</dbReference>
<reference evidence="9" key="3">
    <citation type="submission" date="2016-11" db="EMBL/GenBank/DDBJ databases">
        <authorList>
            <person name="Varghese N."/>
            <person name="Submissions S."/>
        </authorList>
    </citation>
    <scope>NUCLEOTIDE SEQUENCE</scope>
    <source>
        <strain evidence="9">DSM 1682</strain>
    </source>
</reference>
<dbReference type="SUPFAM" id="SSF53041">
    <property type="entry name" value="Resolvase-like"/>
    <property type="match status" value="1"/>
</dbReference>
<feature type="domain" description="Recombinase" evidence="7">
    <location>
        <begin position="162"/>
        <end position="262"/>
    </location>
</feature>
<dbReference type="InterPro" id="IPR011109">
    <property type="entry name" value="DNA_bind_recombinase_dom"/>
</dbReference>
<dbReference type="InterPro" id="IPR036162">
    <property type="entry name" value="Resolvase-like_N_sf"/>
</dbReference>
<dbReference type="InterPro" id="IPR038109">
    <property type="entry name" value="DNA_bind_recomb_sf"/>
</dbReference>
<evidence type="ECO:0000313" key="8">
    <source>
        <dbReference type="EMBL" id="AMJ41049.1"/>
    </source>
</evidence>
<reference evidence="8 10" key="1">
    <citation type="journal article" date="2016" name="Genome Announc.">
        <title>Complete Genome Sequence of the Amino Acid-Fermenting Clostridium propionicum X2 (DSM 1682).</title>
        <authorList>
            <person name="Poehlein A."/>
            <person name="Schlien K."/>
            <person name="Chowdhury N.P."/>
            <person name="Gottschalk G."/>
            <person name="Buckel W."/>
            <person name="Daniel R."/>
        </authorList>
    </citation>
    <scope>NUCLEOTIDE SEQUENCE [LARGE SCALE GENOMIC DNA]</scope>
    <source>
        <strain evidence="8 10">X2</strain>
    </source>
</reference>
<evidence type="ECO:0000313" key="10">
    <source>
        <dbReference type="Proteomes" id="UP000068026"/>
    </source>
</evidence>
<dbReference type="Pfam" id="PF13408">
    <property type="entry name" value="Zn_ribbon_recom"/>
    <property type="match status" value="1"/>
</dbReference>
<evidence type="ECO:0000256" key="4">
    <source>
        <dbReference type="PIRSR" id="PIRSR606118-50"/>
    </source>
</evidence>
<dbReference type="Pfam" id="PF07508">
    <property type="entry name" value="Recombinase"/>
    <property type="match status" value="1"/>
</dbReference>
<dbReference type="InterPro" id="IPR006118">
    <property type="entry name" value="Recombinase_CS"/>
</dbReference>
<keyword evidence="10" id="KW-1185">Reference proteome</keyword>
<dbReference type="InterPro" id="IPR025827">
    <property type="entry name" value="Zn_ribbon_recom_dom"/>
</dbReference>
<evidence type="ECO:0000259" key="6">
    <source>
        <dbReference type="PROSITE" id="PS51736"/>
    </source>
</evidence>
<proteinExistence type="predicted"/>
<dbReference type="GO" id="GO:0015074">
    <property type="term" value="P:DNA integration"/>
    <property type="evidence" value="ECO:0007669"/>
    <property type="project" value="UniProtKB-KW"/>
</dbReference>
<evidence type="ECO:0000259" key="7">
    <source>
        <dbReference type="PROSITE" id="PS51737"/>
    </source>
</evidence>
<evidence type="ECO:0000256" key="5">
    <source>
        <dbReference type="PROSITE-ProRule" id="PRU10137"/>
    </source>
</evidence>
<dbReference type="RefSeq" id="WP_236782407.1">
    <property type="nucleotide sequence ID" value="NZ_CP014223.1"/>
</dbReference>
<dbReference type="InterPro" id="IPR006119">
    <property type="entry name" value="Resolv_N"/>
</dbReference>
<accession>A0A0X1U7Y1</accession>
<dbReference type="AlphaFoldDB" id="A0A0X1U7Y1"/>
<evidence type="ECO:0000256" key="2">
    <source>
        <dbReference type="ARBA" id="ARBA00023125"/>
    </source>
</evidence>
<dbReference type="Pfam" id="PF00239">
    <property type="entry name" value="Resolvase"/>
    <property type="match status" value="1"/>
</dbReference>
<dbReference type="InterPro" id="IPR050639">
    <property type="entry name" value="SSR_resolvase"/>
</dbReference>
<dbReference type="PROSITE" id="PS00397">
    <property type="entry name" value="RECOMBINASES_1"/>
    <property type="match status" value="1"/>
</dbReference>
<dbReference type="PANTHER" id="PTHR30461">
    <property type="entry name" value="DNA-INVERTASE FROM LAMBDOID PROPHAGE"/>
    <property type="match status" value="1"/>
</dbReference>
<keyword evidence="1" id="KW-0229">DNA integration</keyword>
<dbReference type="SMART" id="SM00857">
    <property type="entry name" value="Resolvase"/>
    <property type="match status" value="1"/>
</dbReference>
<dbReference type="Proteomes" id="UP000068026">
    <property type="component" value="Chromosome"/>
</dbReference>
<evidence type="ECO:0000256" key="1">
    <source>
        <dbReference type="ARBA" id="ARBA00022908"/>
    </source>
</evidence>
<name>A0A0X1U7Y1_ANAPI</name>
<reference evidence="10" key="2">
    <citation type="submission" date="2016-01" db="EMBL/GenBank/DDBJ databases">
        <authorList>
            <person name="Poehlein A."/>
            <person name="Schlien K."/>
            <person name="Gottschalk G."/>
            <person name="Buckel W."/>
            <person name="Daniel R."/>
        </authorList>
    </citation>
    <scope>NUCLEOTIDE SEQUENCE [LARGE SCALE GENOMIC DNA]</scope>
    <source>
        <strain evidence="10">X2</strain>
    </source>
</reference>
<dbReference type="KEGG" id="cpro:CPRO_14560"/>
<sequence length="467" mass="53874">MNEKYMVFGYVRVSTDNQLENYSIDEQIDRLTAYCKAKGWVLVKIYTDGGFSGGNTNRPALRQMLEDMKKADINAVIVYKLDRLSRSQKDTLMLIEDEFLSNNVDFVSINENFDTSTPFGRAMIGILSVFAQLEKDQITERFTMGRIGRGKAGYFHGGGNSPYGYDYVNGELLVNEYEAMQIEEIFDLFITGKSMNAITKIMRGKYENRNWTATAVRNALKNRIYIGKVQFKGIQYDGKHTSIISPEQFKEVQHLLYSKERENRKTTAQKSPFRGGYLLSSFIYCSRCGARYSANHGYYKCYSRSKSSKKFITDPNCKNENWNIVELDTLVVETIRELIGNKEMIHQLTSKIKPNKDDFVDTKKVNARMESINKQLSKLIDLYQVGTLPMEILTSKVEALVQEKNMLLERQNVKEDKIHTAANFIDTLNTFETYFETFDLDAKRMLIATLIECIKIDGKNVEIKWRL</sequence>
<keyword evidence="3" id="KW-0233">DNA recombination</keyword>
<dbReference type="GO" id="GO:0003677">
    <property type="term" value="F:DNA binding"/>
    <property type="evidence" value="ECO:0007669"/>
    <property type="project" value="UniProtKB-KW"/>
</dbReference>
<feature type="domain" description="Resolvase/invertase-type recombinase catalytic" evidence="6">
    <location>
        <begin position="6"/>
        <end position="153"/>
    </location>
</feature>
<dbReference type="PROSITE" id="PS51737">
    <property type="entry name" value="RECOMBINASE_DNA_BIND"/>
    <property type="match status" value="1"/>
</dbReference>
<dbReference type="EMBL" id="FQUA01000004">
    <property type="protein sequence ID" value="SHE62230.1"/>
    <property type="molecule type" value="Genomic_DNA"/>
</dbReference>
<dbReference type="CDD" id="cd03768">
    <property type="entry name" value="SR_ResInv"/>
    <property type="match status" value="1"/>
</dbReference>